<dbReference type="GO" id="GO:0003924">
    <property type="term" value="F:GTPase activity"/>
    <property type="evidence" value="ECO:0007669"/>
    <property type="project" value="UniProtKB-UniRule"/>
</dbReference>
<keyword evidence="9" id="KW-0342">GTP-binding</keyword>
<evidence type="ECO:0000256" key="10">
    <source>
        <dbReference type="ARBA" id="ARBA00023136"/>
    </source>
</evidence>
<keyword evidence="4" id="KW-0813">Transport</keyword>
<organism evidence="17 18">
    <name type="scientific">Clostridium sporogenes</name>
    <dbReference type="NCBI Taxonomy" id="1509"/>
    <lineage>
        <taxon>Bacteria</taxon>
        <taxon>Bacillati</taxon>
        <taxon>Bacillota</taxon>
        <taxon>Clostridia</taxon>
        <taxon>Eubacteriales</taxon>
        <taxon>Clostridiaceae</taxon>
        <taxon>Clostridium</taxon>
    </lineage>
</organism>
<feature type="domain" description="SRP54-type proteins GTP-binding" evidence="16">
    <location>
        <begin position="219"/>
        <end position="410"/>
    </location>
</feature>
<proteinExistence type="inferred from homology"/>
<comment type="function">
    <text evidence="12">Necessary for flagellar biosynthesis. May be involved in translocation of the flagellum.</text>
</comment>
<dbReference type="Gene3D" id="1.20.120.1380">
    <property type="entry name" value="Flagellar FlhF biosynthesis protein, N domain"/>
    <property type="match status" value="1"/>
</dbReference>
<keyword evidence="17" id="KW-0969">Cilium</keyword>
<dbReference type="KEGG" id="cld:CLSPO_c27220"/>
<dbReference type="Proteomes" id="UP000033052">
    <property type="component" value="Chromosome"/>
</dbReference>
<dbReference type="InterPro" id="IPR003593">
    <property type="entry name" value="AAA+_ATPase"/>
</dbReference>
<dbReference type="NCBIfam" id="TIGR03499">
    <property type="entry name" value="FlhF"/>
    <property type="match status" value="1"/>
</dbReference>
<name>A0A7U4JQG5_CLOSG</name>
<evidence type="ECO:0000256" key="12">
    <source>
        <dbReference type="ARBA" id="ARBA00025337"/>
    </source>
</evidence>
<evidence type="ECO:0000256" key="2">
    <source>
        <dbReference type="ARBA" id="ARBA00008531"/>
    </source>
</evidence>
<keyword evidence="11" id="KW-1006">Bacterial flagellum protein export</keyword>
<evidence type="ECO:0000259" key="16">
    <source>
        <dbReference type="SMART" id="SM00962"/>
    </source>
</evidence>
<dbReference type="RefSeq" id="WP_033060589.1">
    <property type="nucleotide sequence ID" value="NZ_CP009225.1"/>
</dbReference>
<evidence type="ECO:0000256" key="14">
    <source>
        <dbReference type="SAM" id="Coils"/>
    </source>
</evidence>
<evidence type="ECO:0000259" key="15">
    <source>
        <dbReference type="SMART" id="SM00382"/>
    </source>
</evidence>
<dbReference type="FunFam" id="3.40.50.300:FF:000695">
    <property type="entry name" value="Flagellar biosynthesis regulator FlhF"/>
    <property type="match status" value="1"/>
</dbReference>
<dbReference type="PANTHER" id="PTHR43134">
    <property type="entry name" value="SIGNAL RECOGNITION PARTICLE RECEPTOR SUBUNIT ALPHA"/>
    <property type="match status" value="1"/>
</dbReference>
<dbReference type="SUPFAM" id="SSF52540">
    <property type="entry name" value="P-loop containing nucleoside triphosphate hydrolases"/>
    <property type="match status" value="1"/>
</dbReference>
<dbReference type="EMBL" id="CP009225">
    <property type="protein sequence ID" value="AKC63442.1"/>
    <property type="molecule type" value="Genomic_DNA"/>
</dbReference>
<evidence type="ECO:0000256" key="6">
    <source>
        <dbReference type="ARBA" id="ARBA00022741"/>
    </source>
</evidence>
<keyword evidence="17" id="KW-0966">Cell projection</keyword>
<feature type="coiled-coil region" evidence="14">
    <location>
        <begin position="145"/>
        <end position="210"/>
    </location>
</feature>
<evidence type="ECO:0000313" key="18">
    <source>
        <dbReference type="Proteomes" id="UP000033052"/>
    </source>
</evidence>
<dbReference type="GO" id="GO:0015031">
    <property type="term" value="P:protein transport"/>
    <property type="evidence" value="ECO:0007669"/>
    <property type="project" value="UniProtKB-KW"/>
</dbReference>
<evidence type="ECO:0000256" key="5">
    <source>
        <dbReference type="ARBA" id="ARBA00022475"/>
    </source>
</evidence>
<dbReference type="Gene3D" id="3.40.50.300">
    <property type="entry name" value="P-loop containing nucleotide triphosphate hydrolases"/>
    <property type="match status" value="1"/>
</dbReference>
<gene>
    <name evidence="17" type="primary">flhF</name>
    <name evidence="17" type="ORF">CLSPO_c27220</name>
</gene>
<keyword evidence="7" id="KW-1005">Bacterial flagellum biogenesis</keyword>
<dbReference type="GO" id="GO:0044781">
    <property type="term" value="P:bacterial-type flagellum organization"/>
    <property type="evidence" value="ECO:0007669"/>
    <property type="project" value="UniProtKB-UniRule"/>
</dbReference>
<evidence type="ECO:0000256" key="3">
    <source>
        <dbReference type="ARBA" id="ARBA00014919"/>
    </source>
</evidence>
<keyword evidence="8" id="KW-0653">Protein transport</keyword>
<evidence type="ECO:0000256" key="8">
    <source>
        <dbReference type="ARBA" id="ARBA00022927"/>
    </source>
</evidence>
<dbReference type="SMART" id="SM00382">
    <property type="entry name" value="AAA"/>
    <property type="match status" value="1"/>
</dbReference>
<evidence type="ECO:0000256" key="13">
    <source>
        <dbReference type="NCBIfam" id="TIGR03499"/>
    </source>
</evidence>
<dbReference type="InterPro" id="IPR000897">
    <property type="entry name" value="SRP54_GTPase_dom"/>
</dbReference>
<reference evidence="17 18" key="1">
    <citation type="journal article" date="2015" name="PLoS ONE">
        <title>A universal mariner transposon system for forward genetic studies in the genus clostridium.</title>
        <authorList>
            <person name="Zhang Y."/>
            <person name="Grosse-Honebrink A."/>
            <person name="Minton N.P."/>
        </authorList>
    </citation>
    <scope>NUCLEOTIDE SEQUENCE [LARGE SCALE GENOMIC DNA]</scope>
    <source>
        <strain evidence="17 18">NCIMB 10696</strain>
    </source>
</reference>
<dbReference type="InterPro" id="IPR020006">
    <property type="entry name" value="FlhF"/>
</dbReference>
<sequence length="415" mass="47367">MKIKKYVVNDMNEAMTRIRYELGADAIIISQRKVRKGGFLGLFSKKSLEVTAAIDNYSKEKKHNYNTEDKINKGNNNKGNNIEVIKRMIEERNNNNNIKYDNNIDHDTNILDSYREILESKSESFENKRSKGEEFTKTKDLMDEIRDLKKIVKDMGKNQKTYEEENSSLLNFFKNLDLEEEFIETIIKKVGNLEENLEEREKIKRVIENTIDIRSNSVGKVTVLVGPTGVGKTTTIAKLAGKLSLIDKKKVGLITIDTYRIGAVEQLKTYADIMNIPFKVVFSIKDMEKAIIDLDYCDVILVDTTGRSSKNMMQISELRAFIEKIKEKSVHLVMSASTKNKDIETIIKGYTILEYENIIITKLDETSTYGSILTILDKGKKPISFITTGQDVPDDIKEGNKEEIAKIVLGENKLC</sequence>
<dbReference type="GeneID" id="92939364"/>
<dbReference type="AlphaFoldDB" id="A0A7U4JQG5"/>
<dbReference type="InterPro" id="IPR047040">
    <property type="entry name" value="FlhF__GTPase_dom"/>
</dbReference>
<dbReference type="CDD" id="cd17873">
    <property type="entry name" value="FlhF"/>
    <property type="match status" value="1"/>
</dbReference>
<keyword evidence="6" id="KW-0547">Nucleotide-binding</keyword>
<keyword evidence="17" id="KW-0282">Flagellum</keyword>
<protein>
    <recommendedName>
        <fullName evidence="3 13">Flagellar biosynthesis protein FlhF</fullName>
    </recommendedName>
</protein>
<dbReference type="GO" id="GO:0005047">
    <property type="term" value="F:signal recognition particle binding"/>
    <property type="evidence" value="ECO:0007669"/>
    <property type="project" value="TreeGrafter"/>
</dbReference>
<keyword evidence="14" id="KW-0175">Coiled coil</keyword>
<dbReference type="GO" id="GO:0005886">
    <property type="term" value="C:plasma membrane"/>
    <property type="evidence" value="ECO:0007669"/>
    <property type="project" value="UniProtKB-SubCell"/>
</dbReference>
<evidence type="ECO:0000256" key="7">
    <source>
        <dbReference type="ARBA" id="ARBA00022795"/>
    </source>
</evidence>
<dbReference type="InterPro" id="IPR027417">
    <property type="entry name" value="P-loop_NTPase"/>
</dbReference>
<comment type="subcellular location">
    <subcellularLocation>
        <location evidence="1">Cell membrane</location>
        <topology evidence="1">Peripheral membrane protein</topology>
        <orientation evidence="1">Cytoplasmic side</orientation>
    </subcellularLocation>
</comment>
<keyword evidence="10" id="KW-0472">Membrane</keyword>
<comment type="similarity">
    <text evidence="2">Belongs to the GTP-binding SRP family.</text>
</comment>
<evidence type="ECO:0000256" key="4">
    <source>
        <dbReference type="ARBA" id="ARBA00022448"/>
    </source>
</evidence>
<evidence type="ECO:0000256" key="11">
    <source>
        <dbReference type="ARBA" id="ARBA00023225"/>
    </source>
</evidence>
<accession>A0A7U4JQG5</accession>
<feature type="domain" description="AAA+ ATPase" evidence="15">
    <location>
        <begin position="218"/>
        <end position="365"/>
    </location>
</feature>
<dbReference type="Pfam" id="PF00448">
    <property type="entry name" value="SRP54"/>
    <property type="match status" value="1"/>
</dbReference>
<evidence type="ECO:0000256" key="1">
    <source>
        <dbReference type="ARBA" id="ARBA00004413"/>
    </source>
</evidence>
<dbReference type="PANTHER" id="PTHR43134:SF3">
    <property type="entry name" value="FLAGELLAR BIOSYNTHESIS PROTEIN FLHF"/>
    <property type="match status" value="1"/>
</dbReference>
<evidence type="ECO:0000313" key="17">
    <source>
        <dbReference type="EMBL" id="AKC63442.1"/>
    </source>
</evidence>
<dbReference type="SMART" id="SM00962">
    <property type="entry name" value="SRP54"/>
    <property type="match status" value="1"/>
</dbReference>
<evidence type="ECO:0000256" key="9">
    <source>
        <dbReference type="ARBA" id="ARBA00023134"/>
    </source>
</evidence>
<keyword evidence="5" id="KW-1003">Cell membrane</keyword>
<dbReference type="GO" id="GO:0006614">
    <property type="term" value="P:SRP-dependent cotranslational protein targeting to membrane"/>
    <property type="evidence" value="ECO:0007669"/>
    <property type="project" value="UniProtKB-UniRule"/>
</dbReference>
<dbReference type="GO" id="GO:0005525">
    <property type="term" value="F:GTP binding"/>
    <property type="evidence" value="ECO:0007669"/>
    <property type="project" value="UniProtKB-UniRule"/>
</dbReference>